<dbReference type="PANTHER" id="PTHR12735:SF27">
    <property type="entry name" value="BOLA-LIKE PROTEIN 2"/>
    <property type="match status" value="1"/>
</dbReference>
<evidence type="ECO:0000313" key="2">
    <source>
        <dbReference type="EMBL" id="CED85637.1"/>
    </source>
</evidence>
<comment type="similarity">
    <text evidence="1">Belongs to the BolA/IbaG family.</text>
</comment>
<name>A0A0F7STX9_PHARH</name>
<dbReference type="PANTHER" id="PTHR12735">
    <property type="entry name" value="BOLA-LIKE PROTEIN-RELATED"/>
    <property type="match status" value="1"/>
</dbReference>
<dbReference type="GO" id="GO:0005634">
    <property type="term" value="C:nucleus"/>
    <property type="evidence" value="ECO:0007669"/>
    <property type="project" value="TreeGrafter"/>
</dbReference>
<dbReference type="InterPro" id="IPR045115">
    <property type="entry name" value="BOL2"/>
</dbReference>
<dbReference type="AlphaFoldDB" id="A0A0F7STX9"/>
<dbReference type="InterPro" id="IPR002634">
    <property type="entry name" value="BolA"/>
</dbReference>
<dbReference type="GO" id="GO:0006879">
    <property type="term" value="P:intracellular iron ion homeostasis"/>
    <property type="evidence" value="ECO:0007669"/>
    <property type="project" value="InterPro"/>
</dbReference>
<dbReference type="GO" id="GO:0051537">
    <property type="term" value="F:2 iron, 2 sulfur cluster binding"/>
    <property type="evidence" value="ECO:0007669"/>
    <property type="project" value="InterPro"/>
</dbReference>
<evidence type="ECO:0000256" key="1">
    <source>
        <dbReference type="RuleBase" id="RU003860"/>
    </source>
</evidence>
<dbReference type="PIRSF" id="PIRSF003113">
    <property type="entry name" value="BolA"/>
    <property type="match status" value="1"/>
</dbReference>
<protein>
    <submittedName>
        <fullName evidence="2">BolA (Bacterial stress-induced morphogen)-related protein</fullName>
    </submittedName>
</protein>
<accession>A0A0F7STX9</accession>
<sequence length="92" mass="9779">MSAVPPEALRSKLESGLVSFKHADIIDSSSGCGMSYSIVVVADDFEGLNTLKRNRLVNSILAEEIAQLHAFSQKTLTSAQYLAQGGKIAANP</sequence>
<dbReference type="GO" id="GO:0005829">
    <property type="term" value="C:cytosol"/>
    <property type="evidence" value="ECO:0007669"/>
    <property type="project" value="TreeGrafter"/>
</dbReference>
<organism evidence="2">
    <name type="scientific">Phaffia rhodozyma</name>
    <name type="common">Yeast</name>
    <name type="synonym">Xanthophyllomyces dendrorhous</name>
    <dbReference type="NCBI Taxonomy" id="264483"/>
    <lineage>
        <taxon>Eukaryota</taxon>
        <taxon>Fungi</taxon>
        <taxon>Dikarya</taxon>
        <taxon>Basidiomycota</taxon>
        <taxon>Agaricomycotina</taxon>
        <taxon>Tremellomycetes</taxon>
        <taxon>Cystofilobasidiales</taxon>
        <taxon>Mrakiaceae</taxon>
        <taxon>Phaffia</taxon>
    </lineage>
</organism>
<reference evidence="2" key="1">
    <citation type="submission" date="2014-08" db="EMBL/GenBank/DDBJ databases">
        <authorList>
            <person name="Sharma Rahul"/>
            <person name="Thines Marco"/>
        </authorList>
    </citation>
    <scope>NUCLEOTIDE SEQUENCE</scope>
</reference>
<dbReference type="Pfam" id="PF01722">
    <property type="entry name" value="BolA"/>
    <property type="match status" value="1"/>
</dbReference>
<dbReference type="InterPro" id="IPR036065">
    <property type="entry name" value="BolA-like_sf"/>
</dbReference>
<dbReference type="GO" id="GO:0051604">
    <property type="term" value="P:protein maturation"/>
    <property type="evidence" value="ECO:0007669"/>
    <property type="project" value="InterPro"/>
</dbReference>
<dbReference type="EMBL" id="LN483332">
    <property type="protein sequence ID" value="CED85637.1"/>
    <property type="molecule type" value="Genomic_DNA"/>
</dbReference>
<dbReference type="SUPFAM" id="SSF82657">
    <property type="entry name" value="BolA-like"/>
    <property type="match status" value="1"/>
</dbReference>
<proteinExistence type="inferred from homology"/>
<dbReference type="Gene3D" id="3.10.20.90">
    <property type="entry name" value="Phosphatidylinositol 3-kinase Catalytic Subunit, Chain A, domain 1"/>
    <property type="match status" value="1"/>
</dbReference>